<feature type="domain" description="YCII-related" evidence="2">
    <location>
        <begin position="4"/>
        <end position="85"/>
    </location>
</feature>
<dbReference type="Pfam" id="PF03795">
    <property type="entry name" value="YCII"/>
    <property type="match status" value="1"/>
</dbReference>
<dbReference type="InterPro" id="IPR005545">
    <property type="entry name" value="YCII"/>
</dbReference>
<name>A0A841CBZ9_9PSEU</name>
<evidence type="ECO:0000259" key="2">
    <source>
        <dbReference type="Pfam" id="PF03795"/>
    </source>
</evidence>
<protein>
    <recommendedName>
        <fullName evidence="2">YCII-related domain-containing protein</fullName>
    </recommendedName>
</protein>
<dbReference type="Gene3D" id="3.30.70.1060">
    <property type="entry name" value="Dimeric alpha+beta barrel"/>
    <property type="match status" value="1"/>
</dbReference>
<comment type="caution">
    <text evidence="3">The sequence shown here is derived from an EMBL/GenBank/DDBJ whole genome shotgun (WGS) entry which is preliminary data.</text>
</comment>
<evidence type="ECO:0000313" key="4">
    <source>
        <dbReference type="Proteomes" id="UP000547510"/>
    </source>
</evidence>
<evidence type="ECO:0000313" key="3">
    <source>
        <dbReference type="EMBL" id="MBB5954500.1"/>
    </source>
</evidence>
<dbReference type="PANTHER" id="PTHR37828">
    <property type="entry name" value="GSR2449 PROTEIN"/>
    <property type="match status" value="1"/>
</dbReference>
<dbReference type="InterPro" id="IPR011008">
    <property type="entry name" value="Dimeric_a/b-barrel"/>
</dbReference>
<dbReference type="SUPFAM" id="SSF54909">
    <property type="entry name" value="Dimeric alpha+beta barrel"/>
    <property type="match status" value="1"/>
</dbReference>
<gene>
    <name evidence="3" type="ORF">FHS29_001070</name>
</gene>
<reference evidence="3 4" key="1">
    <citation type="submission" date="2020-08" db="EMBL/GenBank/DDBJ databases">
        <title>Genomic Encyclopedia of Type Strains, Phase III (KMG-III): the genomes of soil and plant-associated and newly described type strains.</title>
        <authorList>
            <person name="Whitman W."/>
        </authorList>
    </citation>
    <scope>NUCLEOTIDE SEQUENCE [LARGE SCALE GENOMIC DNA]</scope>
    <source>
        <strain evidence="3 4">CECT 8640</strain>
    </source>
</reference>
<comment type="similarity">
    <text evidence="1">Belongs to the YciI family.</text>
</comment>
<organism evidence="3 4">
    <name type="scientific">Saccharothrix tamanrassetensis</name>
    <dbReference type="NCBI Taxonomy" id="1051531"/>
    <lineage>
        <taxon>Bacteria</taxon>
        <taxon>Bacillati</taxon>
        <taxon>Actinomycetota</taxon>
        <taxon>Actinomycetes</taxon>
        <taxon>Pseudonocardiales</taxon>
        <taxon>Pseudonocardiaceae</taxon>
        <taxon>Saccharothrix</taxon>
    </lineage>
</organism>
<dbReference type="Proteomes" id="UP000547510">
    <property type="component" value="Unassembled WGS sequence"/>
</dbReference>
<dbReference type="EMBL" id="JACHJN010000002">
    <property type="protein sequence ID" value="MBB5954500.1"/>
    <property type="molecule type" value="Genomic_DNA"/>
</dbReference>
<keyword evidence="4" id="KW-1185">Reference proteome</keyword>
<accession>A0A841CBZ9</accession>
<proteinExistence type="inferred from homology"/>
<sequence>MARFVVELKFGDNQDERMAVRPAHRDYLATLVEQGKLLVSGPYADQSGAVLIYDVADEAELKAVLAADPYTPAGVVAETRVHEWQPLMGVWL</sequence>
<dbReference type="AlphaFoldDB" id="A0A841CBZ9"/>
<dbReference type="PANTHER" id="PTHR37828:SF1">
    <property type="entry name" value="YCII-RELATED DOMAIN-CONTAINING PROTEIN"/>
    <property type="match status" value="1"/>
</dbReference>
<evidence type="ECO:0000256" key="1">
    <source>
        <dbReference type="ARBA" id="ARBA00007689"/>
    </source>
</evidence>
<dbReference type="RefSeq" id="WP_184688836.1">
    <property type="nucleotide sequence ID" value="NZ_JACHJN010000002.1"/>
</dbReference>